<dbReference type="InterPro" id="IPR036390">
    <property type="entry name" value="WH_DNA-bd_sf"/>
</dbReference>
<name>A0A510VEH1_9CELL</name>
<dbReference type="SMART" id="SM00347">
    <property type="entry name" value="HTH_MARR"/>
    <property type="match status" value="1"/>
</dbReference>
<proteinExistence type="predicted"/>
<dbReference type="RefSeq" id="WP_246125520.1">
    <property type="nucleotide sequence ID" value="NZ_BJUB01000018.1"/>
</dbReference>
<dbReference type="GO" id="GO:0003700">
    <property type="term" value="F:DNA-binding transcription factor activity"/>
    <property type="evidence" value="ECO:0007669"/>
    <property type="project" value="InterPro"/>
</dbReference>
<evidence type="ECO:0000259" key="1">
    <source>
        <dbReference type="PROSITE" id="PS50995"/>
    </source>
</evidence>
<dbReference type="InterPro" id="IPR000835">
    <property type="entry name" value="HTH_MarR-typ"/>
</dbReference>
<dbReference type="InterPro" id="IPR036388">
    <property type="entry name" value="WH-like_DNA-bd_sf"/>
</dbReference>
<protein>
    <submittedName>
        <fullName evidence="2">MarR family transcriptional regulator</fullName>
    </submittedName>
</protein>
<reference evidence="2 3" key="1">
    <citation type="submission" date="2019-07" db="EMBL/GenBank/DDBJ databases">
        <title>Whole genome shotgun sequence of Cellulomonas xylanilytica NBRC 101102.</title>
        <authorList>
            <person name="Hosoyama A."/>
            <person name="Uohara A."/>
            <person name="Ohji S."/>
            <person name="Ichikawa N."/>
        </authorList>
    </citation>
    <scope>NUCLEOTIDE SEQUENCE [LARGE SCALE GENOMIC DNA]</scope>
    <source>
        <strain evidence="2 3">NBRC 101102</strain>
    </source>
</reference>
<gene>
    <name evidence="2" type="ORF">CXY01_40550</name>
</gene>
<dbReference type="PRINTS" id="PR00598">
    <property type="entry name" value="HTHMARR"/>
</dbReference>
<evidence type="ECO:0000313" key="3">
    <source>
        <dbReference type="Proteomes" id="UP000321118"/>
    </source>
</evidence>
<dbReference type="AlphaFoldDB" id="A0A510VEH1"/>
<dbReference type="SUPFAM" id="SSF46785">
    <property type="entry name" value="Winged helix' DNA-binding domain"/>
    <property type="match status" value="1"/>
</dbReference>
<dbReference type="InterPro" id="IPR039422">
    <property type="entry name" value="MarR/SlyA-like"/>
</dbReference>
<dbReference type="PROSITE" id="PS50995">
    <property type="entry name" value="HTH_MARR_2"/>
    <property type="match status" value="1"/>
</dbReference>
<comment type="caution">
    <text evidence="2">The sequence shown here is derived from an EMBL/GenBank/DDBJ whole genome shotgun (WGS) entry which is preliminary data.</text>
</comment>
<feature type="domain" description="HTH marR-type" evidence="1">
    <location>
        <begin position="7"/>
        <end position="140"/>
    </location>
</feature>
<dbReference type="PANTHER" id="PTHR33164">
    <property type="entry name" value="TRANSCRIPTIONAL REGULATOR, MARR FAMILY"/>
    <property type="match status" value="1"/>
</dbReference>
<dbReference type="Proteomes" id="UP000321118">
    <property type="component" value="Unassembled WGS sequence"/>
</dbReference>
<dbReference type="PANTHER" id="PTHR33164:SF103">
    <property type="entry name" value="REGULATORY PROTEIN MARR"/>
    <property type="match status" value="1"/>
</dbReference>
<organism evidence="2 3">
    <name type="scientific">Cellulomonas xylanilytica</name>
    <dbReference type="NCBI Taxonomy" id="233583"/>
    <lineage>
        <taxon>Bacteria</taxon>
        <taxon>Bacillati</taxon>
        <taxon>Actinomycetota</taxon>
        <taxon>Actinomycetes</taxon>
        <taxon>Micrococcales</taxon>
        <taxon>Cellulomonadaceae</taxon>
        <taxon>Cellulomonas</taxon>
    </lineage>
</organism>
<dbReference type="EMBL" id="BJUB01000018">
    <property type="protein sequence ID" value="GEK23535.1"/>
    <property type="molecule type" value="Genomic_DNA"/>
</dbReference>
<keyword evidence="3" id="KW-1185">Reference proteome</keyword>
<sequence>MTTSDGSGELLELLYGVLRGVRRDAAARLELQGTTPGQLRLLRTLERCDGPRRLGELAAALDVAPRSVTSKVDLAEEHGLVRRLPDPTDRRATLLELTPEGRSLLAAISAQRHEGAAERLGRLSGDEQAELLRLLRIVGQDTAPGDPGA</sequence>
<dbReference type="GO" id="GO:0006950">
    <property type="term" value="P:response to stress"/>
    <property type="evidence" value="ECO:0007669"/>
    <property type="project" value="TreeGrafter"/>
</dbReference>
<dbReference type="Gene3D" id="1.10.10.10">
    <property type="entry name" value="Winged helix-like DNA-binding domain superfamily/Winged helix DNA-binding domain"/>
    <property type="match status" value="1"/>
</dbReference>
<evidence type="ECO:0000313" key="2">
    <source>
        <dbReference type="EMBL" id="GEK23535.1"/>
    </source>
</evidence>
<accession>A0A510VEH1</accession>
<dbReference type="Pfam" id="PF01047">
    <property type="entry name" value="MarR"/>
    <property type="match status" value="1"/>
</dbReference>